<feature type="region of interest" description="Disordered" evidence="8">
    <location>
        <begin position="217"/>
        <end position="313"/>
    </location>
</feature>
<protein>
    <recommendedName>
        <fullName evidence="5">Protein-glutamate methylesterase/protein-glutamine glutaminase</fullName>
        <ecNumber evidence="5">3.1.1.61</ecNumber>
        <ecNumber evidence="5">3.5.1.44</ecNumber>
    </recommendedName>
</protein>
<comment type="similarity">
    <text evidence="5">Belongs to the CheB family.</text>
</comment>
<dbReference type="CDD" id="cd16432">
    <property type="entry name" value="CheB_Rec"/>
    <property type="match status" value="1"/>
</dbReference>
<proteinExistence type="inferred from homology"/>
<dbReference type="PROSITE" id="PS50110">
    <property type="entry name" value="RESPONSE_REGULATORY"/>
    <property type="match status" value="1"/>
</dbReference>
<evidence type="ECO:0000313" key="11">
    <source>
        <dbReference type="EMBL" id="TYP77635.1"/>
    </source>
</evidence>
<dbReference type="PANTHER" id="PTHR42872:SF6">
    <property type="entry name" value="PROTEIN-GLUTAMATE METHYLESTERASE_PROTEIN-GLUTAMINE GLUTAMINASE"/>
    <property type="match status" value="1"/>
</dbReference>
<comment type="PTM">
    <text evidence="5">Phosphorylated by CheA. Phosphorylation of the N-terminal regulatory domain activates the methylesterase activity.</text>
</comment>
<sequence length="534" mass="57330">MALYRVLVADDSAFMRKIISDMINADKQFEIVATASNGRQAVDATVLMKPDVIMMDLEMPEMNGLEALVQVMRQRPTPTVMMSSTSDDGTRMTIKALQVGAFDFIRKPAGPTSPDIKTVGDQMLEKLRIAVESNVAASIASTDLEEEAPMDPTAKEAQAAAEPVRKRQTAEWQEWQAAMAAQMQSNEAEIIEDKSVVAEIPANEPAQAVTILEEQRVPASPKETVLPPKPQTPPANPVAREIASSSQAKTFEPEKPRRAAVPLVERKPAPAPPAAAIKPEPKPAPRNIASPQVPTAKPMTKPEVKPEVKPAAASMSKPLPIAADLMDEPITPRVKKQSAKQTNFRHLVAIGTSTGGPRALHEVITALPENLPAPVLVVQHMPPKFTHSLAQRLDSFSALQVTEAVNGERVYAGVVYIAPGGLHMELAKDGQGYFIRLTEQPPRGGHRPSVDVMFESCAPFTELQRHSVIMTGMGSDGAKGMKTLMESGGKSAIAESEETCVVYGMPRSAVENGAAKTVVPLGRIAGAIVDAVMR</sequence>
<dbReference type="GO" id="GO:0006935">
    <property type="term" value="P:chemotaxis"/>
    <property type="evidence" value="ECO:0007669"/>
    <property type="project" value="UniProtKB-UniRule"/>
</dbReference>
<dbReference type="RefSeq" id="WP_246183242.1">
    <property type="nucleotide sequence ID" value="NZ_VNHS01000002.1"/>
</dbReference>
<feature type="compositionally biased region" description="Pro residues" evidence="8">
    <location>
        <begin position="227"/>
        <end position="236"/>
    </location>
</feature>
<dbReference type="PROSITE" id="PS50122">
    <property type="entry name" value="CHEB"/>
    <property type="match status" value="1"/>
</dbReference>
<evidence type="ECO:0000259" key="10">
    <source>
        <dbReference type="PROSITE" id="PS50122"/>
    </source>
</evidence>
<dbReference type="Gene3D" id="3.40.50.180">
    <property type="entry name" value="Methylesterase CheB, C-terminal domain"/>
    <property type="match status" value="1"/>
</dbReference>
<feature type="active site" evidence="5 6">
    <location>
        <position position="353"/>
    </location>
</feature>
<dbReference type="Pfam" id="PF01339">
    <property type="entry name" value="CheB_methylest"/>
    <property type="match status" value="1"/>
</dbReference>
<dbReference type="GO" id="GO:0008984">
    <property type="term" value="F:protein-glutamate methylesterase activity"/>
    <property type="evidence" value="ECO:0007669"/>
    <property type="project" value="UniProtKB-UniRule"/>
</dbReference>
<evidence type="ECO:0000259" key="9">
    <source>
        <dbReference type="PROSITE" id="PS50110"/>
    </source>
</evidence>
<dbReference type="SUPFAM" id="SSF52738">
    <property type="entry name" value="Methylesterase CheB, C-terminal domain"/>
    <property type="match status" value="1"/>
</dbReference>
<dbReference type="EMBL" id="VNHS01000002">
    <property type="protein sequence ID" value="TYP77635.1"/>
    <property type="molecule type" value="Genomic_DNA"/>
</dbReference>
<evidence type="ECO:0000256" key="5">
    <source>
        <dbReference type="HAMAP-Rule" id="MF_00099"/>
    </source>
</evidence>
<evidence type="ECO:0000256" key="2">
    <source>
        <dbReference type="ARBA" id="ARBA00022500"/>
    </source>
</evidence>
<feature type="domain" description="Response regulatory" evidence="9">
    <location>
        <begin position="5"/>
        <end position="122"/>
    </location>
</feature>
<dbReference type="AlphaFoldDB" id="A0A5S5CE28"/>
<dbReference type="Gene3D" id="3.40.50.2300">
    <property type="match status" value="1"/>
</dbReference>
<reference evidence="11 12" key="1">
    <citation type="submission" date="2019-07" db="EMBL/GenBank/DDBJ databases">
        <title>Genomic Encyclopedia of Type Strains, Phase III (KMG-III): the genomes of soil and plant-associated and newly described type strains.</title>
        <authorList>
            <person name="Whitman W."/>
        </authorList>
    </citation>
    <scope>NUCLEOTIDE SEQUENCE [LARGE SCALE GENOMIC DNA]</scope>
    <source>
        <strain evidence="11 12">BL24</strain>
    </source>
</reference>
<name>A0A5S5CE28_9BACL</name>
<dbReference type="CDD" id="cd17541">
    <property type="entry name" value="REC_CheB-like"/>
    <property type="match status" value="1"/>
</dbReference>
<dbReference type="InterPro" id="IPR001789">
    <property type="entry name" value="Sig_transdc_resp-reg_receiver"/>
</dbReference>
<evidence type="ECO:0000256" key="6">
    <source>
        <dbReference type="PROSITE-ProRule" id="PRU00050"/>
    </source>
</evidence>
<keyword evidence="2 5" id="KW-0145">Chemotaxis</keyword>
<dbReference type="SMART" id="SM00448">
    <property type="entry name" value="REC"/>
    <property type="match status" value="1"/>
</dbReference>
<dbReference type="InterPro" id="IPR000673">
    <property type="entry name" value="Sig_transdc_resp-reg_Me-estase"/>
</dbReference>
<comment type="catalytic activity">
    <reaction evidence="4 5">
        <text>[protein]-L-glutamate 5-O-methyl ester + H2O = L-glutamyl-[protein] + methanol + H(+)</text>
        <dbReference type="Rhea" id="RHEA:23236"/>
        <dbReference type="Rhea" id="RHEA-COMP:10208"/>
        <dbReference type="Rhea" id="RHEA-COMP:10311"/>
        <dbReference type="ChEBI" id="CHEBI:15377"/>
        <dbReference type="ChEBI" id="CHEBI:15378"/>
        <dbReference type="ChEBI" id="CHEBI:17790"/>
        <dbReference type="ChEBI" id="CHEBI:29973"/>
        <dbReference type="ChEBI" id="CHEBI:82795"/>
        <dbReference type="EC" id="3.1.1.61"/>
    </reaction>
</comment>
<evidence type="ECO:0000256" key="7">
    <source>
        <dbReference type="PROSITE-ProRule" id="PRU00169"/>
    </source>
</evidence>
<dbReference type="InterPro" id="IPR035909">
    <property type="entry name" value="CheB_C"/>
</dbReference>
<feature type="modified residue" description="4-aspartylphosphate" evidence="5 7">
    <location>
        <position position="56"/>
    </location>
</feature>
<dbReference type="GO" id="GO:0050568">
    <property type="term" value="F:protein-glutamine glutaminase activity"/>
    <property type="evidence" value="ECO:0007669"/>
    <property type="project" value="UniProtKB-UniRule"/>
</dbReference>
<keyword evidence="1 5" id="KW-0963">Cytoplasm</keyword>
<dbReference type="GO" id="GO:0005737">
    <property type="term" value="C:cytoplasm"/>
    <property type="evidence" value="ECO:0007669"/>
    <property type="project" value="UniProtKB-SubCell"/>
</dbReference>
<dbReference type="Proteomes" id="UP000323257">
    <property type="component" value="Unassembled WGS sequence"/>
</dbReference>
<dbReference type="EC" id="3.5.1.44" evidence="5"/>
<dbReference type="PANTHER" id="PTHR42872">
    <property type="entry name" value="PROTEIN-GLUTAMATE METHYLESTERASE/PROTEIN-GLUTAMINE GLUTAMINASE"/>
    <property type="match status" value="1"/>
</dbReference>
<comment type="caution">
    <text evidence="11">The sequence shown here is derived from an EMBL/GenBank/DDBJ whole genome shotgun (WGS) entry which is preliminary data.</text>
</comment>
<feature type="domain" description="CheB-type methylesterase" evidence="10">
    <location>
        <begin position="341"/>
        <end position="534"/>
    </location>
</feature>
<evidence type="ECO:0000256" key="8">
    <source>
        <dbReference type="SAM" id="MobiDB-lite"/>
    </source>
</evidence>
<feature type="active site" evidence="5 6">
    <location>
        <position position="380"/>
    </location>
</feature>
<comment type="domain">
    <text evidence="5">Contains a C-terminal catalytic domain, and an N-terminal region which modulates catalytic activity.</text>
</comment>
<keyword evidence="3 5" id="KW-0378">Hydrolase</keyword>
<dbReference type="InterPro" id="IPR008248">
    <property type="entry name" value="CheB-like"/>
</dbReference>
<dbReference type="InterPro" id="IPR011006">
    <property type="entry name" value="CheY-like_superfamily"/>
</dbReference>
<evidence type="ECO:0000256" key="1">
    <source>
        <dbReference type="ARBA" id="ARBA00022490"/>
    </source>
</evidence>
<accession>A0A5S5CE28</accession>
<organism evidence="11 12">
    <name type="scientific">Paenibacillus methanolicus</name>
    <dbReference type="NCBI Taxonomy" id="582686"/>
    <lineage>
        <taxon>Bacteria</taxon>
        <taxon>Bacillati</taxon>
        <taxon>Bacillota</taxon>
        <taxon>Bacilli</taxon>
        <taxon>Bacillales</taxon>
        <taxon>Paenibacillaceae</taxon>
        <taxon>Paenibacillus</taxon>
    </lineage>
</organism>
<evidence type="ECO:0000313" key="12">
    <source>
        <dbReference type="Proteomes" id="UP000323257"/>
    </source>
</evidence>
<comment type="function">
    <text evidence="5">Involved in chemotaxis. Part of a chemotaxis signal transduction system that modulates chemotaxis in response to various stimuli. Catalyzes the demethylation of specific methylglutamate residues introduced into the chemoreceptors (methyl-accepting chemotaxis proteins or MCP) by CheR. Also mediates the irreversible deamidation of specific glutamine residues to glutamic acid.</text>
</comment>
<dbReference type="SUPFAM" id="SSF52172">
    <property type="entry name" value="CheY-like"/>
    <property type="match status" value="1"/>
</dbReference>
<comment type="subcellular location">
    <subcellularLocation>
        <location evidence="5">Cytoplasm</location>
    </subcellularLocation>
</comment>
<gene>
    <name evidence="5" type="primary">cheB</name>
    <name evidence="11" type="ORF">BCM02_102196</name>
</gene>
<keyword evidence="12" id="KW-1185">Reference proteome</keyword>
<evidence type="ECO:0000256" key="3">
    <source>
        <dbReference type="ARBA" id="ARBA00022801"/>
    </source>
</evidence>
<dbReference type="HAMAP" id="MF_00099">
    <property type="entry name" value="CheB_chemtxs"/>
    <property type="match status" value="1"/>
</dbReference>
<keyword evidence="5 7" id="KW-0597">Phosphoprotein</keyword>
<dbReference type="GO" id="GO:0000156">
    <property type="term" value="F:phosphorelay response regulator activity"/>
    <property type="evidence" value="ECO:0007669"/>
    <property type="project" value="InterPro"/>
</dbReference>
<comment type="catalytic activity">
    <reaction evidence="5">
        <text>L-glutaminyl-[protein] + H2O = L-glutamyl-[protein] + NH4(+)</text>
        <dbReference type="Rhea" id="RHEA:16441"/>
        <dbReference type="Rhea" id="RHEA-COMP:10207"/>
        <dbReference type="Rhea" id="RHEA-COMP:10208"/>
        <dbReference type="ChEBI" id="CHEBI:15377"/>
        <dbReference type="ChEBI" id="CHEBI:28938"/>
        <dbReference type="ChEBI" id="CHEBI:29973"/>
        <dbReference type="ChEBI" id="CHEBI:30011"/>
        <dbReference type="EC" id="3.5.1.44"/>
    </reaction>
</comment>
<dbReference type="Pfam" id="PF00072">
    <property type="entry name" value="Response_reg"/>
    <property type="match status" value="1"/>
</dbReference>
<feature type="active site" evidence="5 6">
    <location>
        <position position="476"/>
    </location>
</feature>
<evidence type="ECO:0000256" key="4">
    <source>
        <dbReference type="ARBA" id="ARBA00048267"/>
    </source>
</evidence>
<dbReference type="EC" id="3.1.1.61" evidence="5"/>